<dbReference type="PANTHER" id="PTHR48218">
    <property type="entry name" value="F-BOX DOMAIN CONTAINING PROTEIN"/>
    <property type="match status" value="1"/>
</dbReference>
<dbReference type="InterPro" id="IPR036047">
    <property type="entry name" value="F-box-like_dom_sf"/>
</dbReference>
<proteinExistence type="predicted"/>
<reference evidence="1" key="1">
    <citation type="submission" date="2021-01" db="EMBL/GenBank/DDBJ databases">
        <authorList>
            <person name="Corre E."/>
            <person name="Pelletier E."/>
            <person name="Niang G."/>
            <person name="Scheremetjew M."/>
            <person name="Finn R."/>
            <person name="Kale V."/>
            <person name="Holt S."/>
            <person name="Cochrane G."/>
            <person name="Meng A."/>
            <person name="Brown T."/>
            <person name="Cohen L."/>
        </authorList>
    </citation>
    <scope>NUCLEOTIDE SEQUENCE</scope>
    <source>
        <strain evidence="1">308</strain>
    </source>
</reference>
<evidence type="ECO:0000313" key="1">
    <source>
        <dbReference type="EMBL" id="CAD8884044.1"/>
    </source>
</evidence>
<dbReference type="PANTHER" id="PTHR48218:SF3">
    <property type="entry name" value="OS07G0170800 PROTEIN"/>
    <property type="match status" value="1"/>
</dbReference>
<name>A0A7S1BDU6_9STRA</name>
<accession>A0A7S1BDU6</accession>
<sequence>MKTLMKMPCSPPIEYANAEIMTSILKTSCDASALISSHPTTPHALSDQNIPDDVFLVLISFLPTRSVLELMMTDKDVFHRCSTDIVWDALCQRMWKDKVNVPGEALRMRDMIRIRGGAKMIDVFKMCYLDSKRQEVTKRELCSNPWYFRFKGSAGSLWTSSDPWWSGGNARRLRFLPDGKIAPASSDSIVCEKDNDASEHLHKKRKLNDYSNGGNEKEDCNDPFAEVKMRWRFITRPLDCYENRPVGAYIRISINGRDVPTYHVRRSPTNNWGFTMENCWGVYASFNLPKRGTEKLLEDQVLISAQKNQMKEALYYNNGVSVIPTLNTVIGE</sequence>
<gene>
    <name evidence="1" type="ORF">CHYS00102_LOCUS11241</name>
</gene>
<protein>
    <recommendedName>
        <fullName evidence="2">F-box domain-containing protein</fullName>
    </recommendedName>
</protein>
<evidence type="ECO:0008006" key="2">
    <source>
        <dbReference type="Google" id="ProtNLM"/>
    </source>
</evidence>
<dbReference type="SUPFAM" id="SSF81383">
    <property type="entry name" value="F-box domain"/>
    <property type="match status" value="1"/>
</dbReference>
<dbReference type="EMBL" id="HBFR01015452">
    <property type="protein sequence ID" value="CAD8884044.1"/>
    <property type="molecule type" value="Transcribed_RNA"/>
</dbReference>
<dbReference type="AlphaFoldDB" id="A0A7S1BDU6"/>
<organism evidence="1">
    <name type="scientific">Corethron hystrix</name>
    <dbReference type="NCBI Taxonomy" id="216773"/>
    <lineage>
        <taxon>Eukaryota</taxon>
        <taxon>Sar</taxon>
        <taxon>Stramenopiles</taxon>
        <taxon>Ochrophyta</taxon>
        <taxon>Bacillariophyta</taxon>
        <taxon>Coscinodiscophyceae</taxon>
        <taxon>Corethrophycidae</taxon>
        <taxon>Corethrales</taxon>
        <taxon>Corethraceae</taxon>
        <taxon>Corethron</taxon>
    </lineage>
</organism>